<evidence type="ECO:0000256" key="1">
    <source>
        <dbReference type="SAM" id="SignalP"/>
    </source>
</evidence>
<dbReference type="OMA" id="IEKKEIW"/>
<gene>
    <name evidence="3" type="ORF">Dbus_chr3Lg2119</name>
    <name evidence="2" type="ORF">Dbus_chr3Lg282</name>
</gene>
<proteinExistence type="predicted"/>
<sequence>FALLIALVAFIAGSCAKAVSGKSAEQRIDHDFGLGLESEHEVHEHHVQHEHHEGYWKKKVTWKEGWKKIWKPAKKQIWVPSYKKIYKPHWVKVQGWKEIQVPEWKQYWTPEVIKVGIPGEKFLGKDPEGWEYTSHDLWKKKVVWKSHWKKVWKPAKKEIWTDKLEWKEAWKQIWVPGYKDIWVPGWKKIWKPVVISEWFPAPDHHHQHHHQPDWDRKDNDISKVVWKREATGRGSSTRLQPVSGLLPNKSQAYRIPGV</sequence>
<keyword evidence="1" id="KW-0732">Signal</keyword>
<dbReference type="PANTHER" id="PTHR21698:SF4">
    <property type="entry name" value="PROTEIN (PUTATIVE)-RELATED"/>
    <property type="match status" value="1"/>
</dbReference>
<feature type="chain" id="PRO_5008846502" evidence="1">
    <location>
        <begin position="17"/>
        <end position="258"/>
    </location>
</feature>
<evidence type="ECO:0000313" key="3">
    <source>
        <dbReference type="EMBL" id="ALC44953.1"/>
    </source>
</evidence>
<organism evidence="2 4">
    <name type="scientific">Drosophila busckii</name>
    <name type="common">Fruit fly</name>
    <dbReference type="NCBI Taxonomy" id="30019"/>
    <lineage>
        <taxon>Eukaryota</taxon>
        <taxon>Metazoa</taxon>
        <taxon>Ecdysozoa</taxon>
        <taxon>Arthropoda</taxon>
        <taxon>Hexapoda</taxon>
        <taxon>Insecta</taxon>
        <taxon>Pterygota</taxon>
        <taxon>Neoptera</taxon>
        <taxon>Endopterygota</taxon>
        <taxon>Diptera</taxon>
        <taxon>Brachycera</taxon>
        <taxon>Muscomorpha</taxon>
        <taxon>Ephydroidea</taxon>
        <taxon>Drosophilidae</taxon>
        <taxon>Drosophila</taxon>
    </lineage>
</organism>
<dbReference type="AlphaFoldDB" id="A0A0M4E8C7"/>
<dbReference type="Pfam" id="PF16086">
    <property type="entry name" value="DUF4816"/>
    <property type="match status" value="2"/>
</dbReference>
<reference evidence="2 4" key="1">
    <citation type="submission" date="2015-08" db="EMBL/GenBank/DDBJ databases">
        <title>Ancestral chromatin configuration constrains chromatin evolution on differentiating sex chromosomes in Drosophila.</title>
        <authorList>
            <person name="Zhou Q."/>
            <person name="Bachtrog D."/>
        </authorList>
    </citation>
    <scope>NUCLEOTIDE SEQUENCE [LARGE SCALE GENOMIC DNA]</scope>
    <source>
        <tissue evidence="2">Whole larvae</tissue>
    </source>
</reference>
<dbReference type="EMBL" id="CP012525">
    <property type="protein sequence ID" value="ALC44953.1"/>
    <property type="molecule type" value="Genomic_DNA"/>
</dbReference>
<evidence type="ECO:0000313" key="2">
    <source>
        <dbReference type="EMBL" id="ALC43116.1"/>
    </source>
</evidence>
<name>A0A0M4E8C7_DROBS</name>
<evidence type="ECO:0000313" key="4">
    <source>
        <dbReference type="Proteomes" id="UP000494163"/>
    </source>
</evidence>
<dbReference type="STRING" id="30019.A0A0M4E8C7"/>
<dbReference type="PANTHER" id="PTHR21698">
    <property type="entry name" value="PROTEIN (PUTATIVE)-RELATED"/>
    <property type="match status" value="1"/>
</dbReference>
<keyword evidence="4" id="KW-1185">Reference proteome</keyword>
<dbReference type="InterPro" id="IPR032134">
    <property type="entry name" value="DUF4816"/>
</dbReference>
<dbReference type="OrthoDB" id="8186325at2759"/>
<feature type="non-terminal residue" evidence="2">
    <location>
        <position position="1"/>
    </location>
</feature>
<protein>
    <submittedName>
        <fullName evidence="3">CG15615</fullName>
    </submittedName>
    <submittedName>
        <fullName evidence="2">Maker644</fullName>
    </submittedName>
</protein>
<accession>A0A0M4E8C7</accession>
<dbReference type="Proteomes" id="UP000494163">
    <property type="component" value="Chromosome 3L"/>
</dbReference>
<feature type="signal peptide" evidence="1">
    <location>
        <begin position="1"/>
        <end position="16"/>
    </location>
</feature>
<dbReference type="EMBL" id="CP012525">
    <property type="protein sequence ID" value="ALC43116.1"/>
    <property type="molecule type" value="Genomic_DNA"/>
</dbReference>